<evidence type="ECO:0000259" key="1">
    <source>
        <dbReference type="Pfam" id="PF22262"/>
    </source>
</evidence>
<accession>A0A4Q2T0H6</accession>
<comment type="caution">
    <text evidence="2">The sequence shown here is derived from an EMBL/GenBank/DDBJ whole genome shotgun (WGS) entry which is preliminary data.</text>
</comment>
<proteinExistence type="predicted"/>
<reference evidence="2 3" key="1">
    <citation type="submission" date="2019-01" db="EMBL/GenBank/DDBJ databases">
        <authorList>
            <person name="Deng T."/>
        </authorList>
    </citation>
    <scope>NUCLEOTIDE SEQUENCE [LARGE SCALE GENOMIC DNA]</scope>
    <source>
        <strain evidence="2 3">F8825</strain>
    </source>
</reference>
<dbReference type="OrthoDB" id="6586924at2"/>
<name>A0A4Q2T0H6_9HYPH</name>
<dbReference type="Pfam" id="PF22262">
    <property type="entry name" value="DUF6950"/>
    <property type="match status" value="1"/>
</dbReference>
<dbReference type="EMBL" id="SDVB01000253">
    <property type="protein sequence ID" value="RYC10079.1"/>
    <property type="molecule type" value="Genomic_DNA"/>
</dbReference>
<evidence type="ECO:0000313" key="2">
    <source>
        <dbReference type="EMBL" id="RYC10079.1"/>
    </source>
</evidence>
<gene>
    <name evidence="2" type="ORF">EUU22_18570</name>
</gene>
<dbReference type="Proteomes" id="UP000291088">
    <property type="component" value="Unassembled WGS sequence"/>
</dbReference>
<protein>
    <recommendedName>
        <fullName evidence="1">DUF6950 domain-containing protein</fullName>
    </recommendedName>
</protein>
<dbReference type="InterPro" id="IPR053802">
    <property type="entry name" value="DUF6950"/>
</dbReference>
<dbReference type="AlphaFoldDB" id="A0A4Q2T0H6"/>
<dbReference type="RefSeq" id="WP_129333471.1">
    <property type="nucleotide sequence ID" value="NZ_SDVB01000253.1"/>
</dbReference>
<feature type="domain" description="DUF6950" evidence="1">
    <location>
        <begin position="5"/>
        <end position="131"/>
    </location>
</feature>
<organism evidence="2 3">
    <name type="scientific">Ciceribacter ferrooxidans</name>
    <dbReference type="NCBI Taxonomy" id="2509717"/>
    <lineage>
        <taxon>Bacteria</taxon>
        <taxon>Pseudomonadati</taxon>
        <taxon>Pseudomonadota</taxon>
        <taxon>Alphaproteobacteria</taxon>
        <taxon>Hyphomicrobiales</taxon>
        <taxon>Rhizobiaceae</taxon>
        <taxon>Ciceribacter</taxon>
    </lineage>
</organism>
<evidence type="ECO:0000313" key="3">
    <source>
        <dbReference type="Proteomes" id="UP000291088"/>
    </source>
</evidence>
<sequence length="132" mass="14659">MNELSEKLRTHIDAANARDMVWGVDDCTAWVAAWLETALDTSIELPRWTTRDEAMQLIDAAGSLEALWNDVLCNAGLHETGDPQEGDVGLIRSSKGDVGGIFLHGGYFAWRGEPRGIAILRPRLILRSWSIR</sequence>
<keyword evidence="3" id="KW-1185">Reference proteome</keyword>